<proteinExistence type="predicted"/>
<evidence type="ECO:0000313" key="2">
    <source>
        <dbReference type="Proteomes" id="UP001303222"/>
    </source>
</evidence>
<name>A0AAN6SGU3_9PEZI</name>
<dbReference type="EMBL" id="MU859122">
    <property type="protein sequence ID" value="KAK3952506.1"/>
    <property type="molecule type" value="Genomic_DNA"/>
</dbReference>
<reference evidence="1" key="1">
    <citation type="journal article" date="2023" name="Mol. Phylogenet. Evol.">
        <title>Genome-scale phylogeny and comparative genomics of the fungal order Sordariales.</title>
        <authorList>
            <person name="Hensen N."/>
            <person name="Bonometti L."/>
            <person name="Westerberg I."/>
            <person name="Brannstrom I.O."/>
            <person name="Guillou S."/>
            <person name="Cros-Aarteil S."/>
            <person name="Calhoun S."/>
            <person name="Haridas S."/>
            <person name="Kuo A."/>
            <person name="Mondo S."/>
            <person name="Pangilinan J."/>
            <person name="Riley R."/>
            <person name="LaButti K."/>
            <person name="Andreopoulos B."/>
            <person name="Lipzen A."/>
            <person name="Chen C."/>
            <person name="Yan M."/>
            <person name="Daum C."/>
            <person name="Ng V."/>
            <person name="Clum A."/>
            <person name="Steindorff A."/>
            <person name="Ohm R.A."/>
            <person name="Martin F."/>
            <person name="Silar P."/>
            <person name="Natvig D.O."/>
            <person name="Lalanne C."/>
            <person name="Gautier V."/>
            <person name="Ament-Velasquez S.L."/>
            <person name="Kruys A."/>
            <person name="Hutchinson M.I."/>
            <person name="Powell A.J."/>
            <person name="Barry K."/>
            <person name="Miller A.N."/>
            <person name="Grigoriev I.V."/>
            <person name="Debuchy R."/>
            <person name="Gladieux P."/>
            <person name="Hiltunen Thoren M."/>
            <person name="Johannesson H."/>
        </authorList>
    </citation>
    <scope>NUCLEOTIDE SEQUENCE</scope>
    <source>
        <strain evidence="1">CBS 626.80</strain>
    </source>
</reference>
<sequence>MVTKARKQTGSSTPSMGRVYCLSHVYQDPCSRIDCLEELGPKLEKNGQQVQTPMDCGRCLGLVETEIPEVTAYIASWNYTTTWGHNQNCIPTDWYSSARIVSLTFGSNSTDIGESCEGRHCLKGKTRSNSQLDRSRRQSSRRYDGSHICGLSDLLVGIHQSASSSVFKVYFACMSHDVSFGTPYHRGWCFTSPPIVTESLGPYQGHGRFCYRSQVALQPLSPGLSTLQMPGSPKQALDPGGSVKLLQQPPCLARGLVATSEGYHRLRGR</sequence>
<gene>
    <name evidence="1" type="ORF">QBC32DRAFT_140979</name>
</gene>
<dbReference type="AlphaFoldDB" id="A0AAN6SGU3"/>
<evidence type="ECO:0000313" key="1">
    <source>
        <dbReference type="EMBL" id="KAK3952506.1"/>
    </source>
</evidence>
<dbReference type="Proteomes" id="UP001303222">
    <property type="component" value="Unassembled WGS sequence"/>
</dbReference>
<comment type="caution">
    <text evidence="1">The sequence shown here is derived from an EMBL/GenBank/DDBJ whole genome shotgun (WGS) entry which is preliminary data.</text>
</comment>
<organism evidence="1 2">
    <name type="scientific">Pseudoneurospora amorphoporcata</name>
    <dbReference type="NCBI Taxonomy" id="241081"/>
    <lineage>
        <taxon>Eukaryota</taxon>
        <taxon>Fungi</taxon>
        <taxon>Dikarya</taxon>
        <taxon>Ascomycota</taxon>
        <taxon>Pezizomycotina</taxon>
        <taxon>Sordariomycetes</taxon>
        <taxon>Sordariomycetidae</taxon>
        <taxon>Sordariales</taxon>
        <taxon>Sordariaceae</taxon>
        <taxon>Pseudoneurospora</taxon>
    </lineage>
</organism>
<keyword evidence="2" id="KW-1185">Reference proteome</keyword>
<protein>
    <submittedName>
        <fullName evidence="1">Uncharacterized protein</fullName>
    </submittedName>
</protein>
<reference evidence="1" key="2">
    <citation type="submission" date="2023-06" db="EMBL/GenBank/DDBJ databases">
        <authorList>
            <consortium name="Lawrence Berkeley National Laboratory"/>
            <person name="Mondo S.J."/>
            <person name="Hensen N."/>
            <person name="Bonometti L."/>
            <person name="Westerberg I."/>
            <person name="Brannstrom I.O."/>
            <person name="Guillou S."/>
            <person name="Cros-Aarteil S."/>
            <person name="Calhoun S."/>
            <person name="Haridas S."/>
            <person name="Kuo A."/>
            <person name="Pangilinan J."/>
            <person name="Riley R."/>
            <person name="Labutti K."/>
            <person name="Andreopoulos B."/>
            <person name="Lipzen A."/>
            <person name="Chen C."/>
            <person name="Yanf M."/>
            <person name="Daum C."/>
            <person name="Ng V."/>
            <person name="Clum A."/>
            <person name="Steindorff A."/>
            <person name="Ohm R."/>
            <person name="Martin F."/>
            <person name="Silar P."/>
            <person name="Natvig D."/>
            <person name="Lalanne C."/>
            <person name="Gautier V."/>
            <person name="Ament-Velasquez S.L."/>
            <person name="Kruys A."/>
            <person name="Hutchinson M.I."/>
            <person name="Powell A.J."/>
            <person name="Barry K."/>
            <person name="Miller A.N."/>
            <person name="Grigoriev I.V."/>
            <person name="Debuchy R."/>
            <person name="Gladieux P."/>
            <person name="Thoren M.H."/>
            <person name="Johannesson H."/>
        </authorList>
    </citation>
    <scope>NUCLEOTIDE SEQUENCE</scope>
    <source>
        <strain evidence="1">CBS 626.80</strain>
    </source>
</reference>
<accession>A0AAN6SGU3</accession>